<reference evidence="16 17" key="1">
    <citation type="journal article" date="2018" name="Mol. Biol. Evol.">
        <title>Broad Genomic Sampling Reveals a Smut Pathogenic Ancestry of the Fungal Clade Ustilaginomycotina.</title>
        <authorList>
            <person name="Kijpornyongpan T."/>
            <person name="Mondo S.J."/>
            <person name="Barry K."/>
            <person name="Sandor L."/>
            <person name="Lee J."/>
            <person name="Lipzen A."/>
            <person name="Pangilinan J."/>
            <person name="LaButti K."/>
            <person name="Hainaut M."/>
            <person name="Henrissat B."/>
            <person name="Grigoriev I.V."/>
            <person name="Spatafora J.W."/>
            <person name="Aime M.C."/>
        </authorList>
    </citation>
    <scope>NUCLEOTIDE SEQUENCE [LARGE SCALE GENOMIC DNA]</scope>
    <source>
        <strain evidence="16 17">MCA 4186</strain>
    </source>
</reference>
<dbReference type="Gene3D" id="2.170.270.10">
    <property type="entry name" value="SET domain"/>
    <property type="match status" value="1"/>
</dbReference>
<name>A0A316ZF33_9BASI</name>
<dbReference type="InterPro" id="IPR003616">
    <property type="entry name" value="Post-SET_dom"/>
</dbReference>
<evidence type="ECO:0000256" key="2">
    <source>
        <dbReference type="ARBA" id="ARBA00012182"/>
    </source>
</evidence>
<keyword evidence="8" id="KW-0539">Nucleus</keyword>
<evidence type="ECO:0000256" key="12">
    <source>
        <dbReference type="ARBA" id="ARBA00049129"/>
    </source>
</evidence>
<gene>
    <name evidence="16" type="ORF">FA09DRAFT_296429</name>
</gene>
<protein>
    <recommendedName>
        <fullName evidence="3">Histone-lysine N-methyltransferase, H3 lysine-4 specific</fullName>
        <ecNumber evidence="2">2.1.1.354</ecNumber>
    </recommendedName>
    <alternativeName>
        <fullName evidence="9">SET domain-containing protein 1</fullName>
    </alternativeName>
</protein>
<dbReference type="InterPro" id="IPR024657">
    <property type="entry name" value="COMPASS_Set1_N-SET"/>
</dbReference>
<proteinExistence type="predicted"/>
<feature type="domain" description="Post-SET" evidence="15">
    <location>
        <begin position="232"/>
        <end position="247"/>
    </location>
</feature>
<dbReference type="SMART" id="SM00317">
    <property type="entry name" value="SET"/>
    <property type="match status" value="1"/>
</dbReference>
<dbReference type="InterPro" id="IPR046341">
    <property type="entry name" value="SET_dom_sf"/>
</dbReference>
<dbReference type="PROSITE" id="PS50868">
    <property type="entry name" value="POST_SET"/>
    <property type="match status" value="1"/>
</dbReference>
<evidence type="ECO:0000313" key="16">
    <source>
        <dbReference type="EMBL" id="PWN98883.1"/>
    </source>
</evidence>
<dbReference type="RefSeq" id="XP_025599162.1">
    <property type="nucleotide sequence ID" value="XM_025740166.1"/>
</dbReference>
<dbReference type="EC" id="2.1.1.354" evidence="2"/>
<dbReference type="Pfam" id="PF11764">
    <property type="entry name" value="N-SET"/>
    <property type="match status" value="1"/>
</dbReference>
<feature type="region of interest" description="Disordered" evidence="13">
    <location>
        <begin position="1"/>
        <end position="39"/>
    </location>
</feature>
<keyword evidence="17" id="KW-1185">Reference proteome</keyword>
<evidence type="ECO:0000256" key="1">
    <source>
        <dbReference type="ARBA" id="ARBA00004123"/>
    </source>
</evidence>
<evidence type="ECO:0000256" key="6">
    <source>
        <dbReference type="ARBA" id="ARBA00022691"/>
    </source>
</evidence>
<comment type="catalytic activity">
    <reaction evidence="11">
        <text>N(6)-methyl-L-lysyl(4)-[histone H3] + S-adenosyl-L-methionine = N(6),N(6)-dimethyl-L-lysyl(4)-[histone H3] + S-adenosyl-L-homocysteine + H(+)</text>
        <dbReference type="Rhea" id="RHEA:60268"/>
        <dbReference type="Rhea" id="RHEA-COMP:15540"/>
        <dbReference type="Rhea" id="RHEA-COMP:15543"/>
        <dbReference type="ChEBI" id="CHEBI:15378"/>
        <dbReference type="ChEBI" id="CHEBI:57856"/>
        <dbReference type="ChEBI" id="CHEBI:59789"/>
        <dbReference type="ChEBI" id="CHEBI:61929"/>
        <dbReference type="ChEBI" id="CHEBI:61976"/>
    </reaction>
</comment>
<comment type="subcellular location">
    <subcellularLocation>
        <location evidence="1">Nucleus</location>
    </subcellularLocation>
</comment>
<evidence type="ECO:0000256" key="4">
    <source>
        <dbReference type="ARBA" id="ARBA00022603"/>
    </source>
</evidence>
<keyword evidence="7" id="KW-0156">Chromatin regulator</keyword>
<dbReference type="GeneID" id="37267712"/>
<comment type="catalytic activity">
    <reaction evidence="12">
        <text>N(6),N(6)-dimethyl-L-lysyl(4)-[histone H3] + S-adenosyl-L-methionine = N(6),N(6),N(6)-trimethyl-L-lysyl(4)-[histone H3] + S-adenosyl-L-homocysteine + H(+)</text>
        <dbReference type="Rhea" id="RHEA:60272"/>
        <dbReference type="Rhea" id="RHEA-COMP:15537"/>
        <dbReference type="Rhea" id="RHEA-COMP:15540"/>
        <dbReference type="ChEBI" id="CHEBI:15378"/>
        <dbReference type="ChEBI" id="CHEBI:57856"/>
        <dbReference type="ChEBI" id="CHEBI:59789"/>
        <dbReference type="ChEBI" id="CHEBI:61961"/>
        <dbReference type="ChEBI" id="CHEBI:61976"/>
    </reaction>
</comment>
<dbReference type="SMART" id="SM01291">
    <property type="entry name" value="N-SET"/>
    <property type="match status" value="1"/>
</dbReference>
<dbReference type="OrthoDB" id="308383at2759"/>
<comment type="catalytic activity">
    <reaction evidence="10">
        <text>L-lysyl(4)-[histone H3] + 3 S-adenosyl-L-methionine = N(6),N(6),N(6)-trimethyl-L-lysyl(4)-[histone H3] + 3 S-adenosyl-L-homocysteine + 3 H(+)</text>
        <dbReference type="Rhea" id="RHEA:60260"/>
        <dbReference type="Rhea" id="RHEA-COMP:15537"/>
        <dbReference type="Rhea" id="RHEA-COMP:15547"/>
        <dbReference type="ChEBI" id="CHEBI:15378"/>
        <dbReference type="ChEBI" id="CHEBI:29969"/>
        <dbReference type="ChEBI" id="CHEBI:57856"/>
        <dbReference type="ChEBI" id="CHEBI:59789"/>
        <dbReference type="ChEBI" id="CHEBI:61961"/>
        <dbReference type="EC" id="2.1.1.354"/>
    </reaction>
</comment>
<dbReference type="STRING" id="58919.A0A316ZF33"/>
<dbReference type="PANTHER" id="PTHR45814:SF2">
    <property type="entry name" value="HISTONE-LYSINE N-METHYLTRANSFERASE SETD1"/>
    <property type="match status" value="1"/>
</dbReference>
<evidence type="ECO:0000256" key="7">
    <source>
        <dbReference type="ARBA" id="ARBA00022853"/>
    </source>
</evidence>
<dbReference type="AlphaFoldDB" id="A0A316ZF33"/>
<dbReference type="GO" id="GO:0140999">
    <property type="term" value="F:histone H3K4 trimethyltransferase activity"/>
    <property type="evidence" value="ECO:0007669"/>
    <property type="project" value="UniProtKB-EC"/>
</dbReference>
<feature type="domain" description="SET" evidence="14">
    <location>
        <begin position="107"/>
        <end position="224"/>
    </location>
</feature>
<dbReference type="Pfam" id="PF00856">
    <property type="entry name" value="SET"/>
    <property type="match status" value="1"/>
</dbReference>
<evidence type="ECO:0000259" key="14">
    <source>
        <dbReference type="PROSITE" id="PS50280"/>
    </source>
</evidence>
<evidence type="ECO:0000256" key="11">
    <source>
        <dbReference type="ARBA" id="ARBA00047583"/>
    </source>
</evidence>
<sequence>MAKGEAVTSKNLPEDLEADLEENDDEPNSSGCARTQGFFLIPQEEKAQHQPDRNRAIVDTATAVGLASARDNRADSRRFVQGIEQHKKDTASDTDILKFNQLRTRKKQLKFAKSPIHDWGLYAMELIPAGDMVIEYVGEVVRQQIADEREKAYERQGNFSTYLFRVDDDLVVDATRKGNIARLMNHCCTPNCNAKILTLNGEKRIVLYARTTILPGHELTYDYKFQGGDQADAIACLCGSPGCRRYL</sequence>
<dbReference type="EMBL" id="KZ819290">
    <property type="protein sequence ID" value="PWN98883.1"/>
    <property type="molecule type" value="Genomic_DNA"/>
</dbReference>
<dbReference type="PANTHER" id="PTHR45814">
    <property type="entry name" value="HISTONE-LYSINE N-METHYLTRANSFERASE SETD1"/>
    <property type="match status" value="1"/>
</dbReference>
<dbReference type="InterPro" id="IPR001214">
    <property type="entry name" value="SET_dom"/>
</dbReference>
<dbReference type="InterPro" id="IPR044570">
    <property type="entry name" value="Set1-like"/>
</dbReference>
<evidence type="ECO:0000256" key="9">
    <source>
        <dbReference type="ARBA" id="ARBA00030093"/>
    </source>
</evidence>
<evidence type="ECO:0000256" key="8">
    <source>
        <dbReference type="ARBA" id="ARBA00023242"/>
    </source>
</evidence>
<evidence type="ECO:0000259" key="15">
    <source>
        <dbReference type="PROSITE" id="PS50868"/>
    </source>
</evidence>
<dbReference type="GO" id="GO:0048188">
    <property type="term" value="C:Set1C/COMPASS complex"/>
    <property type="evidence" value="ECO:0007669"/>
    <property type="project" value="TreeGrafter"/>
</dbReference>
<evidence type="ECO:0000256" key="5">
    <source>
        <dbReference type="ARBA" id="ARBA00022679"/>
    </source>
</evidence>
<keyword evidence="5" id="KW-0808">Transferase</keyword>
<evidence type="ECO:0000256" key="13">
    <source>
        <dbReference type="SAM" id="MobiDB-lite"/>
    </source>
</evidence>
<organism evidence="16 17">
    <name type="scientific">Tilletiopsis washingtonensis</name>
    <dbReference type="NCBI Taxonomy" id="58919"/>
    <lineage>
        <taxon>Eukaryota</taxon>
        <taxon>Fungi</taxon>
        <taxon>Dikarya</taxon>
        <taxon>Basidiomycota</taxon>
        <taxon>Ustilaginomycotina</taxon>
        <taxon>Exobasidiomycetes</taxon>
        <taxon>Entylomatales</taxon>
        <taxon>Entylomatales incertae sedis</taxon>
        <taxon>Tilletiopsis</taxon>
    </lineage>
</organism>
<dbReference type="Proteomes" id="UP000245946">
    <property type="component" value="Unassembled WGS sequence"/>
</dbReference>
<evidence type="ECO:0000313" key="17">
    <source>
        <dbReference type="Proteomes" id="UP000245946"/>
    </source>
</evidence>
<dbReference type="GO" id="GO:0032259">
    <property type="term" value="P:methylation"/>
    <property type="evidence" value="ECO:0007669"/>
    <property type="project" value="UniProtKB-KW"/>
</dbReference>
<dbReference type="PROSITE" id="PS50280">
    <property type="entry name" value="SET"/>
    <property type="match status" value="1"/>
</dbReference>
<evidence type="ECO:0000256" key="10">
    <source>
        <dbReference type="ARBA" id="ARBA00047571"/>
    </source>
</evidence>
<dbReference type="SUPFAM" id="SSF82199">
    <property type="entry name" value="SET domain"/>
    <property type="match status" value="1"/>
</dbReference>
<accession>A0A316ZF33</accession>
<evidence type="ECO:0000256" key="3">
    <source>
        <dbReference type="ARBA" id="ARBA00015839"/>
    </source>
</evidence>
<keyword evidence="6" id="KW-0949">S-adenosyl-L-methionine</keyword>
<feature type="compositionally biased region" description="Acidic residues" evidence="13">
    <location>
        <begin position="14"/>
        <end position="27"/>
    </location>
</feature>
<keyword evidence="4" id="KW-0489">Methyltransferase</keyword>